<feature type="signal peptide" evidence="20">
    <location>
        <begin position="1"/>
        <end position="22"/>
    </location>
</feature>
<evidence type="ECO:0000256" key="14">
    <source>
        <dbReference type="ARBA" id="ARBA00068277"/>
    </source>
</evidence>
<evidence type="ECO:0000256" key="3">
    <source>
        <dbReference type="ARBA" id="ARBA00022475"/>
    </source>
</evidence>
<evidence type="ECO:0000256" key="1">
    <source>
        <dbReference type="ARBA" id="ARBA00004251"/>
    </source>
</evidence>
<dbReference type="Pfam" id="PF25552">
    <property type="entry name" value="LIFR_D4"/>
    <property type="match status" value="1"/>
</dbReference>
<dbReference type="FunFam" id="2.60.40.10:FF:000281">
    <property type="entry name" value="Cytokine receptor like factor 1"/>
    <property type="match status" value="1"/>
</dbReference>
<keyword evidence="8 19" id="KW-1133">Transmembrane helix</keyword>
<reference evidence="22" key="5">
    <citation type="submission" date="2025-09" db="UniProtKB">
        <authorList>
            <consortium name="Ensembl"/>
        </authorList>
    </citation>
    <scope>IDENTIFICATION</scope>
</reference>
<dbReference type="InterPro" id="IPR013783">
    <property type="entry name" value="Ig-like_fold"/>
</dbReference>
<dbReference type="Gene3D" id="2.60.40.10">
    <property type="entry name" value="Immunoglobulins"/>
    <property type="match status" value="6"/>
</dbReference>
<feature type="domain" description="Fibronectin type-III" evidence="21">
    <location>
        <begin position="457"/>
        <end position="552"/>
    </location>
</feature>
<keyword evidence="23" id="KW-1185">Reference proteome</keyword>
<feature type="domain" description="Fibronectin type-III" evidence="21">
    <location>
        <begin position="224"/>
        <end position="324"/>
    </location>
</feature>
<dbReference type="FunFam" id="2.60.40.10:FF:000542">
    <property type="entry name" value="Interleukin-6 receptor subunit beta"/>
    <property type="match status" value="1"/>
</dbReference>
<reference evidence="22 23" key="2">
    <citation type="journal article" date="2018" name="Annu Rev Anim Biosci">
        <title>Bat Biology, Genomes, and the Bat1K Project: To Generate Chromosome-Level Genomes for All Living Bat Species.</title>
        <authorList>
            <person name="Teeling E.C."/>
            <person name="Vernes S.C."/>
            <person name="Davalos L.M."/>
            <person name="Ray D.A."/>
            <person name="Gilbert M.T.P."/>
            <person name="Myers E."/>
        </authorList>
    </citation>
    <scope>NUCLEOTIDE SEQUENCE</scope>
</reference>
<evidence type="ECO:0000256" key="16">
    <source>
        <dbReference type="ARBA" id="ARBA00078919"/>
    </source>
</evidence>
<keyword evidence="11" id="KW-0675">Receptor</keyword>
<evidence type="ECO:0000256" key="10">
    <source>
        <dbReference type="ARBA" id="ARBA00023157"/>
    </source>
</evidence>
<organism evidence="22 23">
    <name type="scientific">Rhinolophus ferrumequinum</name>
    <name type="common">Greater horseshoe bat</name>
    <dbReference type="NCBI Taxonomy" id="59479"/>
    <lineage>
        <taxon>Eukaryota</taxon>
        <taxon>Metazoa</taxon>
        <taxon>Chordata</taxon>
        <taxon>Craniata</taxon>
        <taxon>Vertebrata</taxon>
        <taxon>Euteleostomi</taxon>
        <taxon>Mammalia</taxon>
        <taxon>Eutheria</taxon>
        <taxon>Laurasiatheria</taxon>
        <taxon>Chiroptera</taxon>
        <taxon>Yinpterochiroptera</taxon>
        <taxon>Rhinolophoidea</taxon>
        <taxon>Rhinolophidae</taxon>
        <taxon>Rhinolophinae</taxon>
        <taxon>Rhinolophus</taxon>
    </lineage>
</organism>
<reference evidence="23" key="3">
    <citation type="submission" date="2018-12" db="EMBL/GenBank/DDBJ databases">
        <title>G10K-VGP greater horseshoe bat female genome, primary haplotype.</title>
        <authorList>
            <person name="Teeling E."/>
            <person name="Myers G."/>
            <person name="Vernes S."/>
            <person name="Pippel M."/>
            <person name="Winkler S."/>
            <person name="Fedrigo O."/>
            <person name="Rhie A."/>
            <person name="Koren S."/>
            <person name="Phillippy A."/>
            <person name="Lewin H."/>
            <person name="Damas J."/>
            <person name="Howe K."/>
            <person name="Mountcastle J."/>
            <person name="Jarvis E.D."/>
        </authorList>
    </citation>
    <scope>NUCLEOTIDE SEQUENCE [LARGE SCALE GENOMIC DNA]</scope>
</reference>
<dbReference type="Ensembl" id="ENSRFET00010022433.1">
    <property type="protein sequence ID" value="ENSRFEP00010020597.1"/>
    <property type="gene ID" value="ENSRFEG00010013742.1"/>
</dbReference>
<keyword evidence="7" id="KW-0677">Repeat</keyword>
<comment type="similarity">
    <text evidence="2">Belongs to the type I cytokine receptor family. Type 2 subfamily.</text>
</comment>
<dbReference type="FunFam" id="2.60.40.10:FF:000414">
    <property type="entry name" value="Interleukin-6 receptor subunit beta"/>
    <property type="match status" value="1"/>
</dbReference>
<reference evidence="22" key="4">
    <citation type="submission" date="2025-08" db="UniProtKB">
        <authorList>
            <consortium name="Ensembl"/>
        </authorList>
    </citation>
    <scope>IDENTIFICATION</scope>
</reference>
<dbReference type="Pfam" id="PF00041">
    <property type="entry name" value="fn3"/>
    <property type="match status" value="2"/>
</dbReference>
<evidence type="ECO:0000256" key="20">
    <source>
        <dbReference type="SAM" id="SignalP"/>
    </source>
</evidence>
<sequence>MLTLQTWTVQALFIFLSTESLGELLDPCGYINPESPVVQLGSNFTAVCVLKEKCMDYFHVNANYIFWKTNHATVPHEQYTVINRTASSVTFTDISLLNIQLTCNIRTFGQIDQNVYGIRIISGLPPEKPKNLSCIVKEGEKMTCQWDPGRETYLETNFTLKSEWATEKFDDCKTKRDNPTSCTVDYSPVYFVNIEVWVEAENALGKVASDHINFDPVDKVKPFPPHNLSVSNSEELSSILKLTWINSSIKSFMKLKYDIQYRTKDASTWSQIPPEDTASTRSSFTVQDLKPFTEYVFRIRCMKEDGKGFWSDWSAEESGITYEDRPSKAPSFWYKMEPSHTHGCRPVQLIWKTLPPFEANGKILDYEVTLKRWKSHLQNYTVNDTKLTVNLTNDHYIATLTARNLVGKSDASVLPIPAYDFQGNLAESKCYLITVTPVYDNGPGSPQSIKAYLKQAPPSKGPTVRTKKVGKNEAVLEWDQLPVDVQNGFIRNYTIFYKTNIGNETAVNVDSSHTEYTLSSLTSDTLYMVRMAAYTDEGGMDGPEFTFTTPKFAQGEIEAIVVPVCLAFLLTTLLGVLFCFNKRDLIKKHIWPNVPDPSKSHIAQWSPHTPPRHNFNSKDQMYSDGNFTDVSVVEIEANDKKPFPEDLKSLDLFKKEKISTEGHSSGIGGSSCMSSSRPSISSSDENESAQNTSSTVQYSTVVHSGYRHQVPSVQVFSRSESTQPLLDSEERPEELQLVDNVDGSDVILPRQQYFKQNCSQHETSPDVSQFERSKQVSSVNDEDFVRLKQQQISDHISQSYGSGQMKMFQEVSAADAFGPGTEGQVERFETVGMEAVIDEGMPKSYLPQTVRRGGYMPQ</sequence>
<keyword evidence="9 19" id="KW-0472">Membrane</keyword>
<keyword evidence="6 20" id="KW-0732">Signal</keyword>
<accession>A0A671FDT5</accession>
<dbReference type="GO" id="GO:0009897">
    <property type="term" value="C:external side of plasma membrane"/>
    <property type="evidence" value="ECO:0007669"/>
    <property type="project" value="TreeGrafter"/>
</dbReference>
<keyword evidence="13" id="KW-0393">Immunoglobulin domain</keyword>
<evidence type="ECO:0000256" key="12">
    <source>
        <dbReference type="ARBA" id="ARBA00023180"/>
    </source>
</evidence>
<evidence type="ECO:0000256" key="18">
    <source>
        <dbReference type="SAM" id="MobiDB-lite"/>
    </source>
</evidence>
<dbReference type="GO" id="GO:0019955">
    <property type="term" value="F:cytokine binding"/>
    <property type="evidence" value="ECO:0007669"/>
    <property type="project" value="TreeGrafter"/>
</dbReference>
<feature type="transmembrane region" description="Helical" evidence="19">
    <location>
        <begin position="560"/>
        <end position="580"/>
    </location>
</feature>
<feature type="compositionally biased region" description="Low complexity" evidence="18">
    <location>
        <begin position="670"/>
        <end position="683"/>
    </location>
</feature>
<protein>
    <recommendedName>
        <fullName evidence="14">Interleukin-6 receptor subunit beta</fullName>
    </recommendedName>
    <alternativeName>
        <fullName evidence="16">Interleukin-6 signal transducer</fullName>
    </alternativeName>
    <alternativeName>
        <fullName evidence="15">Membrane glycoprotein 130</fullName>
    </alternativeName>
    <alternativeName>
        <fullName evidence="17">Oncostatin-M receptor subunit alpha</fullName>
    </alternativeName>
</protein>
<evidence type="ECO:0000256" key="15">
    <source>
        <dbReference type="ARBA" id="ARBA00077050"/>
    </source>
</evidence>
<dbReference type="PANTHER" id="PTHR23036:SF83">
    <property type="entry name" value="INTERLEUKIN-6 RECEPTOR SUBUNIT BETA"/>
    <property type="match status" value="1"/>
</dbReference>
<dbReference type="GO" id="GO:0043235">
    <property type="term" value="C:receptor complex"/>
    <property type="evidence" value="ECO:0007669"/>
    <property type="project" value="TreeGrafter"/>
</dbReference>
<keyword evidence="4" id="KW-0597">Phosphoprotein</keyword>
<dbReference type="Proteomes" id="UP000472240">
    <property type="component" value="Chromosome 7"/>
</dbReference>
<keyword evidence="5 19" id="KW-0812">Transmembrane</keyword>
<dbReference type="GO" id="GO:0004896">
    <property type="term" value="F:cytokine receptor activity"/>
    <property type="evidence" value="ECO:0007669"/>
    <property type="project" value="TreeGrafter"/>
</dbReference>
<dbReference type="AlphaFoldDB" id="A0A671FDT5"/>
<feature type="region of interest" description="Disordered" evidence="18">
    <location>
        <begin position="660"/>
        <end position="696"/>
    </location>
</feature>
<evidence type="ECO:0000313" key="23">
    <source>
        <dbReference type="Proteomes" id="UP000472240"/>
    </source>
</evidence>
<evidence type="ECO:0000256" key="17">
    <source>
        <dbReference type="ARBA" id="ARBA00083382"/>
    </source>
</evidence>
<comment type="subcellular location">
    <subcellularLocation>
        <location evidence="1">Cell membrane</location>
        <topology evidence="1">Single-pass type I membrane protein</topology>
    </subcellularLocation>
</comment>
<evidence type="ECO:0000256" key="7">
    <source>
        <dbReference type="ARBA" id="ARBA00022737"/>
    </source>
</evidence>
<keyword evidence="10" id="KW-1015">Disulfide bond</keyword>
<dbReference type="GO" id="GO:0070102">
    <property type="term" value="P:interleukin-6-mediated signaling pathway"/>
    <property type="evidence" value="ECO:0007669"/>
    <property type="project" value="UniProtKB-ARBA"/>
</dbReference>
<evidence type="ECO:0000256" key="19">
    <source>
        <dbReference type="SAM" id="Phobius"/>
    </source>
</evidence>
<reference evidence="22 23" key="1">
    <citation type="journal article" date="2015" name="Annu Rev Anim Biosci">
        <title>The Genome 10K Project: a way forward.</title>
        <authorList>
            <person name="Koepfli K.P."/>
            <person name="Paten B."/>
            <person name="O'Brien S.J."/>
            <person name="Koepfli K.P."/>
            <person name="Paten B."/>
            <person name="Antunes A."/>
            <person name="Belov K."/>
            <person name="Bustamante C."/>
            <person name="Castoe T.A."/>
            <person name="Clawson H."/>
            <person name="Crawford A.J."/>
            <person name="Diekhans M."/>
            <person name="Distel D."/>
            <person name="Durbin R."/>
            <person name="Earl D."/>
            <person name="Fujita M.K."/>
            <person name="Gamble T."/>
            <person name="Georges A."/>
            <person name="Gemmell N."/>
            <person name="Gilbert M.T."/>
            <person name="Graves J.M."/>
            <person name="Green R.E."/>
            <person name="Hickey G."/>
            <person name="Jarvis E.D."/>
            <person name="Johnson W."/>
            <person name="Komissarov A."/>
            <person name="Korf I."/>
            <person name="Kuhn R."/>
            <person name="Larkin D.M."/>
            <person name="Lewin H."/>
            <person name="Lopez J.V."/>
            <person name="Ma J."/>
            <person name="Marques-Bonet T."/>
            <person name="Miller W."/>
            <person name="Murphy R."/>
            <person name="Pevzner P."/>
            <person name="Shapiro B."/>
            <person name="Steiner C."/>
            <person name="Tamazian G."/>
            <person name="Venkatesh B."/>
            <person name="Wang J."/>
            <person name="Wayne R."/>
            <person name="Wiley E."/>
            <person name="Yang H."/>
            <person name="Zhang G."/>
            <person name="Haussler D."/>
            <person name="Ryder O."/>
            <person name="O'Brien S.J."/>
        </authorList>
    </citation>
    <scope>NUCLEOTIDE SEQUENCE</scope>
</reference>
<keyword evidence="12" id="KW-0325">Glycoprotein</keyword>
<dbReference type="InterPro" id="IPR050379">
    <property type="entry name" value="Type-I_Cytokine_Rcpt"/>
</dbReference>
<dbReference type="FunFam" id="2.60.40.10:FF:000563">
    <property type="entry name" value="interleukin-6 receptor subunit beta"/>
    <property type="match status" value="1"/>
</dbReference>
<gene>
    <name evidence="22" type="primary">IL6ST</name>
</gene>
<evidence type="ECO:0000256" key="9">
    <source>
        <dbReference type="ARBA" id="ARBA00023136"/>
    </source>
</evidence>
<dbReference type="PANTHER" id="PTHR23036">
    <property type="entry name" value="CYTOKINE RECEPTOR"/>
    <property type="match status" value="1"/>
</dbReference>
<dbReference type="GeneTree" id="ENSGT00940000159608"/>
<evidence type="ECO:0000259" key="21">
    <source>
        <dbReference type="PROSITE" id="PS50853"/>
    </source>
</evidence>
<evidence type="ECO:0000256" key="13">
    <source>
        <dbReference type="ARBA" id="ARBA00023319"/>
    </source>
</evidence>
<dbReference type="SMART" id="SM00060">
    <property type="entry name" value="FN3"/>
    <property type="match status" value="3"/>
</dbReference>
<dbReference type="CDD" id="cd00063">
    <property type="entry name" value="FN3"/>
    <property type="match status" value="2"/>
</dbReference>
<dbReference type="SUPFAM" id="SSF49265">
    <property type="entry name" value="Fibronectin type III"/>
    <property type="match status" value="5"/>
</dbReference>
<evidence type="ECO:0000256" key="8">
    <source>
        <dbReference type="ARBA" id="ARBA00022989"/>
    </source>
</evidence>
<name>A0A671FDT5_RHIFE</name>
<dbReference type="InterPro" id="IPR003961">
    <property type="entry name" value="FN3_dom"/>
</dbReference>
<dbReference type="InterPro" id="IPR010457">
    <property type="entry name" value="IgC2-like_lig-bd"/>
</dbReference>
<feature type="chain" id="PRO_5025492916" description="Interleukin-6 receptor subunit beta" evidence="20">
    <location>
        <begin position="23"/>
        <end position="858"/>
    </location>
</feature>
<evidence type="ECO:0000256" key="2">
    <source>
        <dbReference type="ARBA" id="ARBA00008921"/>
    </source>
</evidence>
<evidence type="ECO:0000256" key="5">
    <source>
        <dbReference type="ARBA" id="ARBA00022692"/>
    </source>
</evidence>
<keyword evidence="3" id="KW-1003">Cell membrane</keyword>
<evidence type="ECO:0000256" key="4">
    <source>
        <dbReference type="ARBA" id="ARBA00022553"/>
    </source>
</evidence>
<evidence type="ECO:0000256" key="6">
    <source>
        <dbReference type="ARBA" id="ARBA00022729"/>
    </source>
</evidence>
<dbReference type="FunFam" id="2.60.40.10:FF:000524">
    <property type="entry name" value="Interleukin-6 receptor subunit beta"/>
    <property type="match status" value="1"/>
</dbReference>
<dbReference type="Pfam" id="PF06328">
    <property type="entry name" value="Lep_receptor_Ig"/>
    <property type="match status" value="1"/>
</dbReference>
<evidence type="ECO:0000313" key="22">
    <source>
        <dbReference type="Ensembl" id="ENSRFEP00010020597.1"/>
    </source>
</evidence>
<evidence type="ECO:0000256" key="11">
    <source>
        <dbReference type="ARBA" id="ARBA00023170"/>
    </source>
</evidence>
<feature type="region of interest" description="Disordered" evidence="18">
    <location>
        <begin position="599"/>
        <end position="620"/>
    </location>
</feature>
<proteinExistence type="inferred from homology"/>
<dbReference type="InterPro" id="IPR036116">
    <property type="entry name" value="FN3_sf"/>
</dbReference>
<dbReference type="PROSITE" id="PS50853">
    <property type="entry name" value="FN3"/>
    <property type="match status" value="2"/>
</dbReference>